<feature type="region of interest" description="Disordered" evidence="3">
    <location>
        <begin position="1"/>
        <end position="33"/>
    </location>
</feature>
<feature type="compositionally biased region" description="Low complexity" evidence="3">
    <location>
        <begin position="247"/>
        <end position="259"/>
    </location>
</feature>
<comment type="caution">
    <text evidence="5">The sequence shown here is derived from an EMBL/GenBank/DDBJ whole genome shotgun (WGS) entry which is preliminary data.</text>
</comment>
<feature type="compositionally biased region" description="Basic and acidic residues" evidence="3">
    <location>
        <begin position="213"/>
        <end position="225"/>
    </location>
</feature>
<feature type="compositionally biased region" description="Basic and acidic residues" evidence="3">
    <location>
        <begin position="283"/>
        <end position="293"/>
    </location>
</feature>
<feature type="compositionally biased region" description="Basic residues" evidence="3">
    <location>
        <begin position="184"/>
        <end position="200"/>
    </location>
</feature>
<protein>
    <recommendedName>
        <fullName evidence="4">UPF3 domain-containing protein</fullName>
    </recommendedName>
</protein>
<dbReference type="EMBL" id="LYUB02000015">
    <property type="protein sequence ID" value="OVF07114.1"/>
    <property type="molecule type" value="Genomic_DNA"/>
</dbReference>
<dbReference type="SUPFAM" id="SSF54928">
    <property type="entry name" value="RNA-binding domain, RBD"/>
    <property type="match status" value="1"/>
</dbReference>
<feature type="region of interest" description="Disordered" evidence="3">
    <location>
        <begin position="181"/>
        <end position="367"/>
    </location>
</feature>
<gene>
    <name evidence="5" type="ORF">A9F13_15g00902</name>
</gene>
<feature type="compositionally biased region" description="Basic and acidic residues" evidence="3">
    <location>
        <begin position="311"/>
        <end position="320"/>
    </location>
</feature>
<name>A0AA91T0H4_CLALS</name>
<dbReference type="AlphaFoldDB" id="A0AA91T0H4"/>
<dbReference type="GO" id="GO:0000184">
    <property type="term" value="P:nuclear-transcribed mRNA catabolic process, nonsense-mediated decay"/>
    <property type="evidence" value="ECO:0007669"/>
    <property type="project" value="UniProtKB-KW"/>
</dbReference>
<reference evidence="5 6" key="1">
    <citation type="submission" date="2017-04" db="EMBL/GenBank/DDBJ databases">
        <title>Draft genome of the yeast Clavispora lusitaniae type strain CBS 6936.</title>
        <authorList>
            <person name="Durrens P."/>
            <person name="Klopp C."/>
            <person name="Biteau N."/>
            <person name="Fitton-Ouhabi V."/>
            <person name="Dementhon K."/>
            <person name="Accoceberry I."/>
            <person name="Sherman D.J."/>
            <person name="Noel T."/>
        </authorList>
    </citation>
    <scope>NUCLEOTIDE SEQUENCE [LARGE SCALE GENOMIC DNA]</scope>
    <source>
        <strain evidence="5 6">CBS 6936</strain>
    </source>
</reference>
<evidence type="ECO:0000313" key="6">
    <source>
        <dbReference type="Proteomes" id="UP000195602"/>
    </source>
</evidence>
<keyword evidence="2" id="KW-0866">Nonsense-mediated mRNA decay</keyword>
<evidence type="ECO:0000313" key="5">
    <source>
        <dbReference type="EMBL" id="OVF07114.1"/>
    </source>
</evidence>
<dbReference type="InterPro" id="IPR035979">
    <property type="entry name" value="RBD_domain_sf"/>
</dbReference>
<feature type="compositionally biased region" description="Basic residues" evidence="3">
    <location>
        <begin position="230"/>
        <end position="242"/>
    </location>
</feature>
<evidence type="ECO:0000256" key="1">
    <source>
        <dbReference type="ARBA" id="ARBA00005991"/>
    </source>
</evidence>
<evidence type="ECO:0000259" key="4">
    <source>
        <dbReference type="Pfam" id="PF03467"/>
    </source>
</evidence>
<sequence length="367" mass="40450">MSAAAALDPPKKEPKKRKSRQKRQKNQPPAIEYEDPDLKVVVRLLPPSLKEEDFLAQAKALCPALGTELAWTRFFYMRGSRNVQAFEEPICSRAYFLFPAKETADEFKKQISGASFLEPESGDHYSAQTMKPIFGSVTQVEPATSLGDIIKDSLFIKFMASYAAKTKNIDLSALLSEIREQKRKENRKKKDSKASSKKSSKQNTPAPASRTESTGKNDATAEKNEATSQKTKRKRKSKKAKKIASETTQETTTVPTTQQGPAVEQIDKPSETGKPKKKKKSRRERERAKKAQEGSKAASAGSGAGSGLDVSEGKRSEHLDPSSNKKPSEENDNTGEEKKKAKKRNRKRKPTKGAADPANPAADQNPA</sequence>
<feature type="domain" description="UPF3" evidence="4">
    <location>
        <begin position="37"/>
        <end position="202"/>
    </location>
</feature>
<dbReference type="GO" id="GO:0003676">
    <property type="term" value="F:nucleic acid binding"/>
    <property type="evidence" value="ECO:0007669"/>
    <property type="project" value="InterPro"/>
</dbReference>
<dbReference type="KEGG" id="clus:A9F13_15g00902"/>
<organism evidence="5 6">
    <name type="scientific">Clavispora lusitaniae</name>
    <name type="common">Candida lusitaniae</name>
    <dbReference type="NCBI Taxonomy" id="36911"/>
    <lineage>
        <taxon>Eukaryota</taxon>
        <taxon>Fungi</taxon>
        <taxon>Dikarya</taxon>
        <taxon>Ascomycota</taxon>
        <taxon>Saccharomycotina</taxon>
        <taxon>Pichiomycetes</taxon>
        <taxon>Metschnikowiaceae</taxon>
        <taxon>Clavispora</taxon>
    </lineage>
</organism>
<feature type="compositionally biased region" description="Low complexity" evidence="3">
    <location>
        <begin position="352"/>
        <end position="367"/>
    </location>
</feature>
<dbReference type="CDD" id="cd12455">
    <property type="entry name" value="RRM_like_Smg4_UPF3"/>
    <property type="match status" value="1"/>
</dbReference>
<proteinExistence type="inferred from homology"/>
<evidence type="ECO:0000256" key="3">
    <source>
        <dbReference type="SAM" id="MobiDB-lite"/>
    </source>
</evidence>
<feature type="compositionally biased region" description="Basic residues" evidence="3">
    <location>
        <begin position="340"/>
        <end position="351"/>
    </location>
</feature>
<feature type="compositionally biased region" description="Basic and acidic residues" evidence="3">
    <location>
        <begin position="265"/>
        <end position="274"/>
    </location>
</feature>
<dbReference type="Proteomes" id="UP000195602">
    <property type="component" value="Unassembled WGS sequence"/>
</dbReference>
<dbReference type="InterPro" id="IPR012677">
    <property type="entry name" value="Nucleotide-bd_a/b_plait_sf"/>
</dbReference>
<dbReference type="InterPro" id="IPR005120">
    <property type="entry name" value="UPF3_dom"/>
</dbReference>
<accession>A0AA91T0H4</accession>
<feature type="compositionally biased region" description="Polar residues" evidence="3">
    <location>
        <begin position="202"/>
        <end position="212"/>
    </location>
</feature>
<dbReference type="Gene3D" id="3.30.70.330">
    <property type="match status" value="1"/>
</dbReference>
<feature type="compositionally biased region" description="Basic residues" evidence="3">
    <location>
        <begin position="13"/>
        <end position="25"/>
    </location>
</feature>
<comment type="similarity">
    <text evidence="1">Belongs to the RENT3 family.</text>
</comment>
<dbReference type="Pfam" id="PF03467">
    <property type="entry name" value="Smg4_UPF3"/>
    <property type="match status" value="1"/>
</dbReference>
<evidence type="ECO:0000256" key="2">
    <source>
        <dbReference type="ARBA" id="ARBA00023161"/>
    </source>
</evidence>